<dbReference type="InterPro" id="IPR006789">
    <property type="entry name" value="ARPC5"/>
</dbReference>
<gene>
    <name evidence="6" type="ORF">LY90DRAFT_672271</name>
</gene>
<dbReference type="PANTHER" id="PTHR12644">
    <property type="entry name" value="ARP2/3 COMPLEX 16 KD SUBUNIT P16-ARC"/>
    <property type="match status" value="1"/>
</dbReference>
<organism evidence="6 7">
    <name type="scientific">Neocallimastix californiae</name>
    <dbReference type="NCBI Taxonomy" id="1754190"/>
    <lineage>
        <taxon>Eukaryota</taxon>
        <taxon>Fungi</taxon>
        <taxon>Fungi incertae sedis</taxon>
        <taxon>Chytridiomycota</taxon>
        <taxon>Chytridiomycota incertae sedis</taxon>
        <taxon>Neocallimastigomycetes</taxon>
        <taxon>Neocallimastigales</taxon>
        <taxon>Neocallimastigaceae</taxon>
        <taxon>Neocallimastix</taxon>
    </lineage>
</organism>
<keyword evidence="3" id="KW-0963">Cytoplasm</keyword>
<comment type="similarity">
    <text evidence="2 5">Belongs to the ARPC5 family.</text>
</comment>
<dbReference type="GO" id="GO:0005885">
    <property type="term" value="C:Arp2/3 protein complex"/>
    <property type="evidence" value="ECO:0007669"/>
    <property type="project" value="InterPro"/>
</dbReference>
<comment type="function">
    <text evidence="5">Functions as component of the Arp2/3 complex which is involved in regulation of actin polymerization and together with an activating nucleation-promoting factor (NPF) mediates the formation of branched actin networks. Arp2/3 complex plays a critical role in the control of cell morphogenesis via the modulation of cell polarity development.</text>
</comment>
<comment type="caution">
    <text evidence="6">The sequence shown here is derived from an EMBL/GenBank/DDBJ whole genome shotgun (WGS) entry which is preliminary data.</text>
</comment>
<accession>A0A1Y2BZ52</accession>
<reference evidence="6 7" key="1">
    <citation type="submission" date="2016-08" db="EMBL/GenBank/DDBJ databases">
        <title>A Parts List for Fungal Cellulosomes Revealed by Comparative Genomics.</title>
        <authorList>
            <consortium name="DOE Joint Genome Institute"/>
            <person name="Haitjema C.H."/>
            <person name="Gilmore S.P."/>
            <person name="Henske J.K."/>
            <person name="Solomon K.V."/>
            <person name="De Groot R."/>
            <person name="Kuo A."/>
            <person name="Mondo S.J."/>
            <person name="Salamov A.A."/>
            <person name="Labutti K."/>
            <person name="Zhao Z."/>
            <person name="Chiniquy J."/>
            <person name="Barry K."/>
            <person name="Brewer H.M."/>
            <person name="Purvine S.O."/>
            <person name="Wright A.T."/>
            <person name="Boxma B."/>
            <person name="Van Alen T."/>
            <person name="Hackstein J.H."/>
            <person name="Baker S.E."/>
            <person name="Grigoriev I.V."/>
            <person name="O'Malley M.A."/>
        </authorList>
    </citation>
    <scope>NUCLEOTIDE SEQUENCE [LARGE SCALE GENOMIC DNA]</scope>
    <source>
        <strain evidence="6 7">G1</strain>
    </source>
</reference>
<dbReference type="Gene3D" id="1.25.40.190">
    <property type="entry name" value="Actin-related protein 2/3 complex subunit 5"/>
    <property type="match status" value="1"/>
</dbReference>
<evidence type="ECO:0000313" key="6">
    <source>
        <dbReference type="EMBL" id="ORY40040.1"/>
    </source>
</evidence>
<keyword evidence="7" id="KW-1185">Reference proteome</keyword>
<evidence type="ECO:0000313" key="7">
    <source>
        <dbReference type="Proteomes" id="UP000193920"/>
    </source>
</evidence>
<dbReference type="STRING" id="1754190.A0A1Y2BZ52"/>
<evidence type="ECO:0000256" key="5">
    <source>
        <dbReference type="RuleBase" id="RU004301"/>
    </source>
</evidence>
<evidence type="ECO:0000256" key="1">
    <source>
        <dbReference type="ARBA" id="ARBA00004245"/>
    </source>
</evidence>
<dbReference type="AlphaFoldDB" id="A0A1Y2BZ52"/>
<dbReference type="Pfam" id="PF04699">
    <property type="entry name" value="P16-Arc"/>
    <property type="match status" value="1"/>
</dbReference>
<name>A0A1Y2BZ52_9FUNG</name>
<sequence>MSADRKLNVDIEEEIEEDVDVGVDNYTKYNSLCEDVKSNILKGDLNSAIKRAVSESFISKKAPNDIREKCISTVIEAMSAVKTLEIPTIVKQLSSDELDILIKFVYVGMAQPEIYNSSILITWHEKIVDVAGIGCIVRVLTDRNTV</sequence>
<evidence type="ECO:0000256" key="3">
    <source>
        <dbReference type="ARBA" id="ARBA00022490"/>
    </source>
</evidence>
<keyword evidence="4 5" id="KW-0206">Cytoskeleton</keyword>
<dbReference type="GO" id="GO:0030833">
    <property type="term" value="P:regulation of actin filament polymerization"/>
    <property type="evidence" value="ECO:0007669"/>
    <property type="project" value="InterPro"/>
</dbReference>
<dbReference type="SUPFAM" id="SSF69103">
    <property type="entry name" value="Arp2/3 complex 16 kDa subunit ARPC5"/>
    <property type="match status" value="1"/>
</dbReference>
<protein>
    <recommendedName>
        <fullName evidence="5">Actin-related protein 2/3 complex subunit 5</fullName>
    </recommendedName>
</protein>
<comment type="subcellular location">
    <subcellularLocation>
        <location evidence="1">Cytoplasm</location>
        <location evidence="1">Cytoskeleton</location>
    </subcellularLocation>
</comment>
<dbReference type="GO" id="GO:0034314">
    <property type="term" value="P:Arp2/3 complex-mediated actin nucleation"/>
    <property type="evidence" value="ECO:0007669"/>
    <property type="project" value="InterPro"/>
</dbReference>
<dbReference type="InterPro" id="IPR036743">
    <property type="entry name" value="ARPC5_sf"/>
</dbReference>
<dbReference type="OrthoDB" id="429520at2759"/>
<evidence type="ECO:0000256" key="2">
    <source>
        <dbReference type="ARBA" id="ARBA00006084"/>
    </source>
</evidence>
<dbReference type="EMBL" id="MCOG01000129">
    <property type="protein sequence ID" value="ORY40040.1"/>
    <property type="molecule type" value="Genomic_DNA"/>
</dbReference>
<dbReference type="Proteomes" id="UP000193920">
    <property type="component" value="Unassembled WGS sequence"/>
</dbReference>
<proteinExistence type="inferred from homology"/>
<evidence type="ECO:0000256" key="4">
    <source>
        <dbReference type="ARBA" id="ARBA00023212"/>
    </source>
</evidence>